<dbReference type="RefSeq" id="WP_077719198.1">
    <property type="nucleotide sequence ID" value="NZ_CP019699.1"/>
</dbReference>
<evidence type="ECO:0000256" key="3">
    <source>
        <dbReference type="ARBA" id="ARBA00022723"/>
    </source>
</evidence>
<feature type="binding site" evidence="5">
    <location>
        <position position="334"/>
    </location>
    <ligand>
        <name>a divalent metal cation</name>
        <dbReference type="ChEBI" id="CHEBI:60240"/>
        <label>1</label>
    </ligand>
</feature>
<keyword evidence="3 4" id="KW-0479">Metal-binding</keyword>
<feature type="binding site" evidence="5">
    <location>
        <position position="66"/>
    </location>
    <ligand>
        <name>a divalent metal cation</name>
        <dbReference type="ChEBI" id="CHEBI:60240"/>
        <label>1</label>
    </ligand>
</feature>
<feature type="binding site" evidence="5">
    <location>
        <position position="105"/>
    </location>
    <ligand>
        <name>a divalent metal cation</name>
        <dbReference type="ChEBI" id="CHEBI:60240"/>
        <label>1</label>
    </ligand>
</feature>
<dbReference type="Pfam" id="PF01784">
    <property type="entry name" value="DUF34_NIF3"/>
    <property type="match status" value="1"/>
</dbReference>
<evidence type="ECO:0000256" key="5">
    <source>
        <dbReference type="PIRSR" id="PIRSR602678-1"/>
    </source>
</evidence>
<dbReference type="Proteomes" id="UP000188603">
    <property type="component" value="Chromosome"/>
</dbReference>
<dbReference type="SUPFAM" id="SSF102705">
    <property type="entry name" value="NIF3 (NGG1p interacting factor 3)-like"/>
    <property type="match status" value="1"/>
</dbReference>
<dbReference type="PIRSF" id="PIRSF037489">
    <property type="entry name" value="UCP037489_NIF3_YqfO"/>
    <property type="match status" value="1"/>
</dbReference>
<dbReference type="OrthoDB" id="9792792at2"/>
<name>A0A1U9K5S4_9BACL</name>
<dbReference type="NCBIfam" id="TIGR00486">
    <property type="entry name" value="YbgI_SA1388"/>
    <property type="match status" value="1"/>
</dbReference>
<evidence type="ECO:0000256" key="4">
    <source>
        <dbReference type="PIRNR" id="PIRNR037489"/>
    </source>
</evidence>
<dbReference type="GO" id="GO:0046872">
    <property type="term" value="F:metal ion binding"/>
    <property type="evidence" value="ECO:0007669"/>
    <property type="project" value="UniProtKB-UniRule"/>
</dbReference>
<organism evidence="6 7">
    <name type="scientific">Novibacillus thermophilus</name>
    <dbReference type="NCBI Taxonomy" id="1471761"/>
    <lineage>
        <taxon>Bacteria</taxon>
        <taxon>Bacillati</taxon>
        <taxon>Bacillota</taxon>
        <taxon>Bacilli</taxon>
        <taxon>Bacillales</taxon>
        <taxon>Thermoactinomycetaceae</taxon>
        <taxon>Novibacillus</taxon>
    </lineage>
</organism>
<gene>
    <name evidence="6" type="ORF">B0W44_05840</name>
</gene>
<dbReference type="InterPro" id="IPR002678">
    <property type="entry name" value="DUF34/NIF3"/>
</dbReference>
<reference evidence="6 7" key="1">
    <citation type="journal article" date="2015" name="Int. J. Syst. Evol. Microbiol.">
        <title>Novibacillus thermophilus gen. nov., sp. nov., a Gram-staining-negative and moderately thermophilic member of the family Thermoactinomycetaceae.</title>
        <authorList>
            <person name="Yang G."/>
            <person name="Chen J."/>
            <person name="Zhou S."/>
        </authorList>
    </citation>
    <scope>NUCLEOTIDE SEQUENCE [LARGE SCALE GENOMIC DNA]</scope>
    <source>
        <strain evidence="6 7">SG-1</strain>
    </source>
</reference>
<dbReference type="EMBL" id="CP019699">
    <property type="protein sequence ID" value="AQS55376.1"/>
    <property type="molecule type" value="Genomic_DNA"/>
</dbReference>
<evidence type="ECO:0000313" key="7">
    <source>
        <dbReference type="Proteomes" id="UP000188603"/>
    </source>
</evidence>
<dbReference type="GO" id="GO:0005737">
    <property type="term" value="C:cytoplasm"/>
    <property type="evidence" value="ECO:0007669"/>
    <property type="project" value="TreeGrafter"/>
</dbReference>
<keyword evidence="7" id="KW-1185">Reference proteome</keyword>
<dbReference type="PANTHER" id="PTHR13799">
    <property type="entry name" value="NGG1 INTERACTING FACTOR 3"/>
    <property type="match status" value="1"/>
</dbReference>
<dbReference type="InterPro" id="IPR017221">
    <property type="entry name" value="DUF34/NIF3_bac"/>
</dbReference>
<accession>A0A1U9K5S4</accession>
<dbReference type="KEGG" id="ntr:B0W44_05840"/>
<evidence type="ECO:0000256" key="2">
    <source>
        <dbReference type="ARBA" id="ARBA00022112"/>
    </source>
</evidence>
<protein>
    <recommendedName>
        <fullName evidence="2 4">GTP cyclohydrolase 1 type 2 homolog</fullName>
    </recommendedName>
</protein>
<dbReference type="PANTHER" id="PTHR13799:SF14">
    <property type="entry name" value="GTP CYCLOHYDROLASE 1 TYPE 2 HOMOLOG"/>
    <property type="match status" value="1"/>
</dbReference>
<evidence type="ECO:0000313" key="6">
    <source>
        <dbReference type="EMBL" id="AQS55376.1"/>
    </source>
</evidence>
<dbReference type="InterPro" id="IPR015867">
    <property type="entry name" value="N-reg_PII/ATP_PRibTrfase_C"/>
</dbReference>
<evidence type="ECO:0000256" key="1">
    <source>
        <dbReference type="ARBA" id="ARBA00006964"/>
    </source>
</evidence>
<dbReference type="STRING" id="1471761.B0W44_05840"/>
<dbReference type="FunFam" id="3.40.1390.30:FF:000001">
    <property type="entry name" value="GTP cyclohydrolase 1 type 2"/>
    <property type="match status" value="1"/>
</dbReference>
<proteinExistence type="inferred from homology"/>
<dbReference type="AlphaFoldDB" id="A0A1U9K5S4"/>
<feature type="binding site" evidence="5">
    <location>
        <position position="67"/>
    </location>
    <ligand>
        <name>a divalent metal cation</name>
        <dbReference type="ChEBI" id="CHEBI:60240"/>
        <label>1</label>
    </ligand>
</feature>
<feature type="binding site" evidence="5">
    <location>
        <position position="331"/>
    </location>
    <ligand>
        <name>a divalent metal cation</name>
        <dbReference type="ChEBI" id="CHEBI:60240"/>
        <label>1</label>
    </ligand>
</feature>
<sequence>MFAQGEHIVRIFEQFVPPHLAVKDDPIGLQVGTLRKEIKKVMLALDVTPEVVEEAVRQHVDLIIAHHAVLFRPVRSLRTDTLKGRLYEKLIKHDIAVYIAHTNWDIAHGGVNDVMAEALGLKEKRVLSPVKFQKLKKLVVFVPEQYHDRLLQVLGEAGAGWIGNYSHCTFNLSGTGTFQPMEGSTPFIGKQGTLEKVNEVRIETVVTEDDEQNVIEAMLEAHPYEEVAYDVYPLDLKGETYGLGRVGKLEQAVTLGELAEKVKRTFELPALRVVGHPERSIRRVAVMGGMGSKYLKDAVRERADVYITGDIDFHTAQDALAEGIALIDPGHHVEHIALEPMQKRLSEAIAKTKTVVILSTVNTNPFRYV</sequence>
<dbReference type="Gene3D" id="3.30.70.120">
    <property type="match status" value="1"/>
</dbReference>
<dbReference type="InterPro" id="IPR036069">
    <property type="entry name" value="DUF34/NIF3_sf"/>
</dbReference>
<comment type="similarity">
    <text evidence="1 4">Belongs to the GTP cyclohydrolase I type 2/NIF3 family.</text>
</comment>
<dbReference type="FunFam" id="3.30.70.120:FF:000006">
    <property type="entry name" value="GTP cyclohydrolase 1 type 2 homolog"/>
    <property type="match status" value="1"/>
</dbReference>
<dbReference type="Gene3D" id="3.40.1390.30">
    <property type="entry name" value="NIF3 (NGG1p interacting factor 3)-like"/>
    <property type="match status" value="1"/>
</dbReference>